<feature type="non-terminal residue" evidence="2">
    <location>
        <position position="1"/>
    </location>
</feature>
<name>A0A2P5BY21_PARAD</name>
<dbReference type="Proteomes" id="UP000237105">
    <property type="component" value="Unassembled WGS sequence"/>
</dbReference>
<comment type="caution">
    <text evidence="2">The sequence shown here is derived from an EMBL/GenBank/DDBJ whole genome shotgun (WGS) entry which is preliminary data.</text>
</comment>
<reference evidence="3" key="1">
    <citation type="submission" date="2016-06" db="EMBL/GenBank/DDBJ databases">
        <title>Parallel loss of symbiosis genes in relatives of nitrogen-fixing non-legume Parasponia.</title>
        <authorList>
            <person name="Van Velzen R."/>
            <person name="Holmer R."/>
            <person name="Bu F."/>
            <person name="Rutten L."/>
            <person name="Van Zeijl A."/>
            <person name="Liu W."/>
            <person name="Santuari L."/>
            <person name="Cao Q."/>
            <person name="Sharma T."/>
            <person name="Shen D."/>
            <person name="Roswanjaya Y."/>
            <person name="Wardhani T."/>
            <person name="Kalhor M.S."/>
            <person name="Jansen J."/>
            <person name="Van den Hoogen J."/>
            <person name="Gungor B."/>
            <person name="Hartog M."/>
            <person name="Hontelez J."/>
            <person name="Verver J."/>
            <person name="Yang W.-C."/>
            <person name="Schijlen E."/>
            <person name="Repin R."/>
            <person name="Schilthuizen M."/>
            <person name="Schranz E."/>
            <person name="Heidstra R."/>
            <person name="Miyata K."/>
            <person name="Fedorova E."/>
            <person name="Kohlen W."/>
            <person name="Bisseling T."/>
            <person name="Smit S."/>
            <person name="Geurts R."/>
        </authorList>
    </citation>
    <scope>NUCLEOTIDE SEQUENCE [LARGE SCALE GENOMIC DNA]</scope>
    <source>
        <strain evidence="3">cv. WU1-14</strain>
    </source>
</reference>
<dbReference type="AlphaFoldDB" id="A0A2P5BY21"/>
<proteinExistence type="predicted"/>
<evidence type="ECO:0000313" key="2">
    <source>
        <dbReference type="EMBL" id="PON53704.1"/>
    </source>
</evidence>
<evidence type="ECO:0000313" key="3">
    <source>
        <dbReference type="Proteomes" id="UP000237105"/>
    </source>
</evidence>
<feature type="compositionally biased region" description="Low complexity" evidence="1">
    <location>
        <begin position="46"/>
        <end position="56"/>
    </location>
</feature>
<evidence type="ECO:0000256" key="1">
    <source>
        <dbReference type="SAM" id="MobiDB-lite"/>
    </source>
</evidence>
<organism evidence="2 3">
    <name type="scientific">Parasponia andersonii</name>
    <name type="common">Sponia andersonii</name>
    <dbReference type="NCBI Taxonomy" id="3476"/>
    <lineage>
        <taxon>Eukaryota</taxon>
        <taxon>Viridiplantae</taxon>
        <taxon>Streptophyta</taxon>
        <taxon>Embryophyta</taxon>
        <taxon>Tracheophyta</taxon>
        <taxon>Spermatophyta</taxon>
        <taxon>Magnoliopsida</taxon>
        <taxon>eudicotyledons</taxon>
        <taxon>Gunneridae</taxon>
        <taxon>Pentapetalae</taxon>
        <taxon>rosids</taxon>
        <taxon>fabids</taxon>
        <taxon>Rosales</taxon>
        <taxon>Cannabaceae</taxon>
        <taxon>Parasponia</taxon>
    </lineage>
</organism>
<gene>
    <name evidence="2" type="ORF">PanWU01x14_200460</name>
</gene>
<keyword evidence="3" id="KW-1185">Reference proteome</keyword>
<protein>
    <submittedName>
        <fullName evidence="2">Uncharacterized protein</fullName>
    </submittedName>
</protein>
<accession>A0A2P5BY21</accession>
<feature type="region of interest" description="Disordered" evidence="1">
    <location>
        <begin position="39"/>
        <end position="72"/>
    </location>
</feature>
<sequence>SQASSSASDSLTQCPPSHIDETLIADEVLCVRRGYRRGVGPKLKGAASPSSTAASPRQDPSMPDFELREFFS</sequence>
<dbReference type="EMBL" id="JXTB01000203">
    <property type="protein sequence ID" value="PON53704.1"/>
    <property type="molecule type" value="Genomic_DNA"/>
</dbReference>